<reference evidence="3" key="1">
    <citation type="submission" date="2015-07" db="EMBL/GenBank/DDBJ databases">
        <title>Draft Genome Sequences of Anaerolinea thermolimosa IMO-1, Bellilinea caldifistulae GOMI-1, Leptolinea tardivitalis YMTK-2, Levilinea saccharolytica KIBI-1,Longilinea arvoryzae KOME-1, Previously Described as Members of the Anaerolineaceae (Chloroflexi).</title>
        <authorList>
            <person name="Sekiguchi Y."/>
            <person name="Ohashi A."/>
            <person name="Matsuura N."/>
            <person name="Tourlousse M.D."/>
        </authorList>
    </citation>
    <scope>NUCLEOTIDE SEQUENCE [LARGE SCALE GENOMIC DNA]</scope>
    <source>
        <strain evidence="3">KOME-1</strain>
    </source>
</reference>
<feature type="transmembrane region" description="Helical" evidence="1">
    <location>
        <begin position="74"/>
        <end position="91"/>
    </location>
</feature>
<keyword evidence="3" id="KW-0378">Hydrolase</keyword>
<feature type="transmembrane region" description="Helical" evidence="1">
    <location>
        <begin position="195"/>
        <end position="215"/>
    </location>
</feature>
<feature type="transmembrane region" description="Helical" evidence="1">
    <location>
        <begin position="129"/>
        <end position="151"/>
    </location>
</feature>
<sequence length="239" mass="25868">MSRNDLILLIAETIGVIAVVMLLGLSPRVRAKREVKFIYPRREGLFALAGFAVILALAVIYYAKLSHTGLQDDLILAGLSALPFVAFLLVRRQPMRSAGWGRANLSLGLQFGLVLAILALFIYNRIGTILGGLSGAQIGSLLYWLAICLLEESIFRGYMQPRLSAWLGGLPGWILCAAMFAVWRLPLWLSAGGTFVSVLPNLGLALIQGLVLGYIQRKSGSVLAPALYRAVSTWASLLG</sequence>
<feature type="domain" description="CAAX prenyl protease 2/Lysostaphin resistance protein A-like" evidence="2">
    <location>
        <begin position="140"/>
        <end position="231"/>
    </location>
</feature>
<dbReference type="GO" id="GO:0004175">
    <property type="term" value="F:endopeptidase activity"/>
    <property type="evidence" value="ECO:0007669"/>
    <property type="project" value="UniProtKB-ARBA"/>
</dbReference>
<feature type="transmembrane region" description="Helical" evidence="1">
    <location>
        <begin position="163"/>
        <end position="183"/>
    </location>
</feature>
<evidence type="ECO:0000313" key="4">
    <source>
        <dbReference type="Proteomes" id="UP000055060"/>
    </source>
</evidence>
<keyword evidence="4" id="KW-1185">Reference proteome</keyword>
<dbReference type="STRING" id="360412.LARV_03428"/>
<feature type="transmembrane region" description="Helical" evidence="1">
    <location>
        <begin position="103"/>
        <end position="123"/>
    </location>
</feature>
<gene>
    <name evidence="3" type="ORF">LARV_03428</name>
</gene>
<protein>
    <submittedName>
        <fullName evidence="3">CAAX protease self-immunity</fullName>
    </submittedName>
</protein>
<keyword evidence="1" id="KW-1133">Transmembrane helix</keyword>
<feature type="transmembrane region" description="Helical" evidence="1">
    <location>
        <begin position="45"/>
        <end position="62"/>
    </location>
</feature>
<keyword evidence="3" id="KW-0645">Protease</keyword>
<dbReference type="AlphaFoldDB" id="A0A0S7BKK5"/>
<dbReference type="RefSeq" id="WP_075074804.1">
    <property type="nucleotide sequence ID" value="NZ_DF967972.1"/>
</dbReference>
<evidence type="ECO:0000259" key="2">
    <source>
        <dbReference type="Pfam" id="PF02517"/>
    </source>
</evidence>
<dbReference type="EMBL" id="DF967972">
    <property type="protein sequence ID" value="GAP15636.1"/>
    <property type="molecule type" value="Genomic_DNA"/>
</dbReference>
<dbReference type="Proteomes" id="UP000055060">
    <property type="component" value="Unassembled WGS sequence"/>
</dbReference>
<dbReference type="OrthoDB" id="1920310at2"/>
<evidence type="ECO:0000313" key="3">
    <source>
        <dbReference type="EMBL" id="GAP15636.1"/>
    </source>
</evidence>
<feature type="transmembrane region" description="Helical" evidence="1">
    <location>
        <begin position="6"/>
        <end position="25"/>
    </location>
</feature>
<dbReference type="InterPro" id="IPR003675">
    <property type="entry name" value="Rce1/LyrA-like_dom"/>
</dbReference>
<dbReference type="GO" id="GO:0006508">
    <property type="term" value="P:proteolysis"/>
    <property type="evidence" value="ECO:0007669"/>
    <property type="project" value="UniProtKB-KW"/>
</dbReference>
<keyword evidence="1" id="KW-0812">Transmembrane</keyword>
<dbReference type="GO" id="GO:0080120">
    <property type="term" value="P:CAAX-box protein maturation"/>
    <property type="evidence" value="ECO:0007669"/>
    <property type="project" value="UniProtKB-ARBA"/>
</dbReference>
<keyword evidence="1" id="KW-0472">Membrane</keyword>
<name>A0A0S7BKK5_9CHLR</name>
<organism evidence="3">
    <name type="scientific">Longilinea arvoryzae</name>
    <dbReference type="NCBI Taxonomy" id="360412"/>
    <lineage>
        <taxon>Bacteria</taxon>
        <taxon>Bacillati</taxon>
        <taxon>Chloroflexota</taxon>
        <taxon>Anaerolineae</taxon>
        <taxon>Anaerolineales</taxon>
        <taxon>Anaerolineaceae</taxon>
        <taxon>Longilinea</taxon>
    </lineage>
</organism>
<accession>A0A0S7BKK5</accession>
<proteinExistence type="predicted"/>
<evidence type="ECO:0000256" key="1">
    <source>
        <dbReference type="SAM" id="Phobius"/>
    </source>
</evidence>
<dbReference type="Pfam" id="PF02517">
    <property type="entry name" value="Rce1-like"/>
    <property type="match status" value="1"/>
</dbReference>